<feature type="transmembrane region" description="Helical" evidence="1">
    <location>
        <begin position="20"/>
        <end position="39"/>
    </location>
</feature>
<proteinExistence type="predicted"/>
<dbReference type="RefSeq" id="WP_093143133.1">
    <property type="nucleotide sequence ID" value="NZ_FOXF01000044.1"/>
</dbReference>
<reference evidence="2 3" key="1">
    <citation type="submission" date="2016-10" db="EMBL/GenBank/DDBJ databases">
        <authorList>
            <person name="Varghese N."/>
            <person name="Submissions S."/>
        </authorList>
    </citation>
    <scope>NUCLEOTIDE SEQUENCE [LARGE SCALE GENOMIC DNA]</scope>
    <source>
        <strain evidence="2 3">DSM 1361</strain>
    </source>
</reference>
<organism evidence="2 3">
    <name type="scientific">Ruminobacter amylophilus</name>
    <dbReference type="NCBI Taxonomy" id="867"/>
    <lineage>
        <taxon>Bacteria</taxon>
        <taxon>Pseudomonadati</taxon>
        <taxon>Pseudomonadota</taxon>
        <taxon>Gammaproteobacteria</taxon>
        <taxon>Aeromonadales</taxon>
        <taxon>Succinivibrionaceae</taxon>
        <taxon>Ruminobacter</taxon>
    </lineage>
</organism>
<accession>A0A662ZJD2</accession>
<keyword evidence="1" id="KW-0472">Membrane</keyword>
<dbReference type="EMBL" id="FOXF01000044">
    <property type="protein sequence ID" value="SFP62081.1"/>
    <property type="molecule type" value="Genomic_DNA"/>
</dbReference>
<dbReference type="Proteomes" id="UP000243745">
    <property type="component" value="Unassembled WGS sequence"/>
</dbReference>
<evidence type="ECO:0000256" key="1">
    <source>
        <dbReference type="SAM" id="Phobius"/>
    </source>
</evidence>
<gene>
    <name evidence="2" type="ORF">SAMN02910344_01889</name>
</gene>
<keyword evidence="3" id="KW-1185">Reference proteome</keyword>
<keyword evidence="1" id="KW-1133">Transmembrane helix</keyword>
<keyword evidence="1" id="KW-0812">Transmembrane</keyword>
<dbReference type="AlphaFoldDB" id="A0A662ZJD2"/>
<evidence type="ECO:0000313" key="3">
    <source>
        <dbReference type="Proteomes" id="UP000243745"/>
    </source>
</evidence>
<sequence>MSHYGSAYALLHYKELNDYTYIKYTIITLIIIMVVIRIIRFIRWIHGKFKGNRPSGHLLSSRYIANENNVFVSGEDVMVTDPSALIIMAGKNNADAVISSLRRDLGLSRVFVTTTVLKEIERYDASQKSKVIDDSAVRQQPAVLAEVQKLVKTEEITVVHDTVNGYYAAPTIIALALELQKLDNHVTVLAGDGRLLLDIMNADGCRHNRTRMIKTLYYCTDGEIKPVDRNTLTGTVPR</sequence>
<name>A0A662ZJD2_9GAMM</name>
<evidence type="ECO:0000313" key="2">
    <source>
        <dbReference type="EMBL" id="SFP62081.1"/>
    </source>
</evidence>
<protein>
    <submittedName>
        <fullName evidence="2">Uncharacterized protein</fullName>
    </submittedName>
</protein>